<feature type="signal peptide" evidence="1">
    <location>
        <begin position="1"/>
        <end position="32"/>
    </location>
</feature>
<proteinExistence type="predicted"/>
<evidence type="ECO:0008006" key="4">
    <source>
        <dbReference type="Google" id="ProtNLM"/>
    </source>
</evidence>
<accession>A0A9D5R805</accession>
<keyword evidence="1" id="KW-0732">Signal</keyword>
<evidence type="ECO:0000313" key="2">
    <source>
        <dbReference type="EMBL" id="MBE5039851.1"/>
    </source>
</evidence>
<evidence type="ECO:0000256" key="1">
    <source>
        <dbReference type="SAM" id="SignalP"/>
    </source>
</evidence>
<name>A0A9D5R805_9FIRM</name>
<dbReference type="RefSeq" id="WP_226392404.1">
    <property type="nucleotide sequence ID" value="NZ_JADCKB010000008.1"/>
</dbReference>
<feature type="chain" id="PRO_5039105917" description="Fibronectin type-III domain-containing protein" evidence="1">
    <location>
        <begin position="33"/>
        <end position="481"/>
    </location>
</feature>
<sequence length="481" mass="52080">MKTTAKTLSRRVLGAILALCMLAGLLPMTVFAAAPAPLYADWDGTKAEWVQPAGDYQRIRYHIFLVSRTGANAGRVVFEDTTERTSYDLGSAISRNGAGDYFFIVQSETGSLSITADPDDPNAQFTWNGDLSTEVQSRTLYSTSVSLEAPSNLQWDGNVVVWESVAGVELYDFRLYRNKEELLQYRATLSPPDTSGGKDLAWNGATNPFGGIMQNYGGDYYFKVRSLQESGYTGDWVQSPVRSITLTKVNGINIENASLDVTVGQAPQFNAKVAESDLSYYHIIEGWEGNDGKMITSDNAMNDRIANKILLFEDGVTYEYFIIVTAYTGYMVSDASPVKLNGKTLDYSIPDKAADGDEIAGLPIGGGFHQAQLFDLYSATAGADGPAFVEIQNAAKSASSVSVTAKWDAGEATPIVCAAVYDASGRMVSMEKIENAQSTGTQAITLPLSGSLSGEQLTVKVFLWKDFSSLQPLAPFDEQTV</sequence>
<dbReference type="Proteomes" id="UP000806542">
    <property type="component" value="Unassembled WGS sequence"/>
</dbReference>
<protein>
    <recommendedName>
        <fullName evidence="4">Fibronectin type-III domain-containing protein</fullName>
    </recommendedName>
</protein>
<reference evidence="2" key="1">
    <citation type="submission" date="2020-10" db="EMBL/GenBank/DDBJ databases">
        <title>ChiBAC.</title>
        <authorList>
            <person name="Zenner C."/>
            <person name="Hitch T.C.A."/>
            <person name="Clavel T."/>
        </authorList>
    </citation>
    <scope>NUCLEOTIDE SEQUENCE</scope>
    <source>
        <strain evidence="2">DSM 107454</strain>
    </source>
</reference>
<keyword evidence="3" id="KW-1185">Reference proteome</keyword>
<dbReference type="EMBL" id="JADCKB010000008">
    <property type="protein sequence ID" value="MBE5039851.1"/>
    <property type="molecule type" value="Genomic_DNA"/>
</dbReference>
<gene>
    <name evidence="2" type="ORF">INF28_05155</name>
</gene>
<comment type="caution">
    <text evidence="2">The sequence shown here is derived from an EMBL/GenBank/DDBJ whole genome shotgun (WGS) entry which is preliminary data.</text>
</comment>
<evidence type="ECO:0000313" key="3">
    <source>
        <dbReference type="Proteomes" id="UP000806542"/>
    </source>
</evidence>
<dbReference type="AlphaFoldDB" id="A0A9D5R805"/>
<organism evidence="2 3">
    <name type="scientific">Ructibacterium gallinarum</name>
    <dbReference type="NCBI Taxonomy" id="2779355"/>
    <lineage>
        <taxon>Bacteria</taxon>
        <taxon>Bacillati</taxon>
        <taxon>Bacillota</taxon>
        <taxon>Clostridia</taxon>
        <taxon>Eubacteriales</taxon>
        <taxon>Oscillospiraceae</taxon>
        <taxon>Ructibacterium</taxon>
    </lineage>
</organism>